<dbReference type="Proteomes" id="UP001322277">
    <property type="component" value="Chromosome 6"/>
</dbReference>
<dbReference type="GeneID" id="87946163"/>
<gene>
    <name evidence="1" type="ORF">CDEST_09660</name>
</gene>
<proteinExistence type="predicted"/>
<dbReference type="AlphaFoldDB" id="A0AAX4INL6"/>
<dbReference type="RefSeq" id="XP_062781870.1">
    <property type="nucleotide sequence ID" value="XM_062925819.1"/>
</dbReference>
<reference evidence="2" key="1">
    <citation type="journal article" date="2023" name="bioRxiv">
        <title>Complete genome of the Medicago anthracnose fungus, Colletotrichum destructivum, reveals a mini-chromosome-like region within a core chromosome.</title>
        <authorList>
            <person name="Lapalu N."/>
            <person name="Simon A."/>
            <person name="Lu A."/>
            <person name="Plaumann P.-L."/>
            <person name="Amselem J."/>
            <person name="Pigne S."/>
            <person name="Auger A."/>
            <person name="Koch C."/>
            <person name="Dallery J.-F."/>
            <person name="O'Connell R.J."/>
        </authorList>
    </citation>
    <scope>NUCLEOTIDE SEQUENCE [LARGE SCALE GENOMIC DNA]</scope>
    <source>
        <strain evidence="2">CBS 520.97</strain>
    </source>
</reference>
<protein>
    <submittedName>
        <fullName evidence="1">Uncharacterized protein</fullName>
    </submittedName>
</protein>
<sequence length="141" mass="15487">MAPYSTSEAPTLSICIPDPTDTQFRYTALQEVSDETSTQCAFCAIKGFATHCVVLDGDRRTLGTRPSVTRLVGPPPPLRFCHGLDRTCPAATGSPKDVIAHLFDLSIPHRQTLSLSLLLGPLHMPMTRINRLRLARIDVNF</sequence>
<evidence type="ECO:0000313" key="2">
    <source>
        <dbReference type="Proteomes" id="UP001322277"/>
    </source>
</evidence>
<dbReference type="EMBL" id="CP137310">
    <property type="protein sequence ID" value="WQF84646.1"/>
    <property type="molecule type" value="Genomic_DNA"/>
</dbReference>
<organism evidence="1 2">
    <name type="scientific">Colletotrichum destructivum</name>
    <dbReference type="NCBI Taxonomy" id="34406"/>
    <lineage>
        <taxon>Eukaryota</taxon>
        <taxon>Fungi</taxon>
        <taxon>Dikarya</taxon>
        <taxon>Ascomycota</taxon>
        <taxon>Pezizomycotina</taxon>
        <taxon>Sordariomycetes</taxon>
        <taxon>Hypocreomycetidae</taxon>
        <taxon>Glomerellales</taxon>
        <taxon>Glomerellaceae</taxon>
        <taxon>Colletotrichum</taxon>
        <taxon>Colletotrichum destructivum species complex</taxon>
    </lineage>
</organism>
<evidence type="ECO:0000313" key="1">
    <source>
        <dbReference type="EMBL" id="WQF84646.1"/>
    </source>
</evidence>
<dbReference type="KEGG" id="cdet:87946163"/>
<name>A0AAX4INL6_9PEZI</name>
<keyword evidence="2" id="KW-1185">Reference proteome</keyword>
<accession>A0AAX4INL6</accession>